<dbReference type="GO" id="GO:0016787">
    <property type="term" value="F:hydrolase activity"/>
    <property type="evidence" value="ECO:0007669"/>
    <property type="project" value="UniProtKB-KW"/>
</dbReference>
<comment type="similarity">
    <text evidence="2">Belongs to the metallo-beta-lactamase superfamily.</text>
</comment>
<gene>
    <name evidence="8" type="primary">bla</name>
    <name evidence="8" type="ORF">HBF32_14540</name>
</gene>
<evidence type="ECO:0000256" key="3">
    <source>
        <dbReference type="ARBA" id="ARBA00022723"/>
    </source>
</evidence>
<dbReference type="Proteomes" id="UP000518878">
    <property type="component" value="Unassembled WGS sequence"/>
</dbReference>
<name>A0A7X5QWF9_9GAMM</name>
<dbReference type="EMBL" id="JAAQTL010000001">
    <property type="protein sequence ID" value="NID16688.1"/>
    <property type="molecule type" value="Genomic_DNA"/>
</dbReference>
<dbReference type="InterPro" id="IPR036866">
    <property type="entry name" value="RibonucZ/Hydroxyglut_hydro"/>
</dbReference>
<evidence type="ECO:0000256" key="2">
    <source>
        <dbReference type="ARBA" id="ARBA00007749"/>
    </source>
</evidence>
<dbReference type="SMART" id="SM00849">
    <property type="entry name" value="Lactamase_B"/>
    <property type="match status" value="1"/>
</dbReference>
<feature type="domain" description="Metallo-beta-lactamase" evidence="7">
    <location>
        <begin position="44"/>
        <end position="234"/>
    </location>
</feature>
<dbReference type="GO" id="GO:0046872">
    <property type="term" value="F:metal ion binding"/>
    <property type="evidence" value="ECO:0007669"/>
    <property type="project" value="UniProtKB-KW"/>
</dbReference>
<dbReference type="PANTHER" id="PTHR42978">
    <property type="entry name" value="QUORUM-QUENCHING LACTONASE YTNP-RELATED-RELATED"/>
    <property type="match status" value="1"/>
</dbReference>
<keyword evidence="3" id="KW-0479">Metal-binding</keyword>
<dbReference type="SUPFAM" id="SSF56281">
    <property type="entry name" value="Metallo-hydrolase/oxidoreductase"/>
    <property type="match status" value="1"/>
</dbReference>
<comment type="caution">
    <text evidence="8">The sequence shown here is derived from an EMBL/GenBank/DDBJ whole genome shotgun (WGS) entry which is preliminary data.</text>
</comment>
<dbReference type="AlphaFoldDB" id="A0A7X5QWF9"/>
<keyword evidence="9" id="KW-1185">Reference proteome</keyword>
<comment type="cofactor">
    <cofactor evidence="1">
        <name>Zn(2+)</name>
        <dbReference type="ChEBI" id="CHEBI:29105"/>
    </cofactor>
</comment>
<proteinExistence type="inferred from homology"/>
<evidence type="ECO:0000313" key="8">
    <source>
        <dbReference type="EMBL" id="NID16688.1"/>
    </source>
</evidence>
<dbReference type="RefSeq" id="WP_166700314.1">
    <property type="nucleotide sequence ID" value="NZ_JAAQTL010000001.1"/>
</dbReference>
<dbReference type="InterPro" id="IPR001279">
    <property type="entry name" value="Metallo-B-lactamas"/>
</dbReference>
<keyword evidence="4" id="KW-0378">Hydrolase</keyword>
<sequence length="264" mass="28224">MRRTLLALAAFTAFPALAIDTASWTQPVKPHAIYGNTYFVGTKGVSSILVTSPQGHVLIDVPLKENVALVEENIRKLGFRVEDIKIILNSHAHFDHAGGIAALAKDSGATVRATAAGARELRLGGDDASDPQHGDIHLFPRVDAVGDIADGTVVKVGPLALTAHVTPGHTAGGTAWTWESCQGEACKSIAYVDSLTAYSAKSYRYSDHPDFVAAFRKTFDRVAALPCDILVAPHPEQAEGKTCKSYAQAGRERLEQKLAEEKGR</sequence>
<feature type="chain" id="PRO_5030820392" evidence="6">
    <location>
        <begin position="19"/>
        <end position="264"/>
    </location>
</feature>
<evidence type="ECO:0000256" key="4">
    <source>
        <dbReference type="ARBA" id="ARBA00022801"/>
    </source>
</evidence>
<dbReference type="PANTHER" id="PTHR42978:SF7">
    <property type="entry name" value="METALLO-HYDROLASE RV2300C-RELATED"/>
    <property type="match status" value="1"/>
</dbReference>
<dbReference type="NCBIfam" id="NF012229">
    <property type="entry name" value="bla_class_B_core"/>
    <property type="match status" value="1"/>
</dbReference>
<dbReference type="InterPro" id="IPR051013">
    <property type="entry name" value="MBL_superfamily_lactonases"/>
</dbReference>
<keyword evidence="6" id="KW-0732">Signal</keyword>
<keyword evidence="5" id="KW-0862">Zinc</keyword>
<dbReference type="Pfam" id="PF00753">
    <property type="entry name" value="Lactamase_B"/>
    <property type="match status" value="1"/>
</dbReference>
<dbReference type="Gene3D" id="3.60.15.10">
    <property type="entry name" value="Ribonuclease Z/Hydroxyacylglutathione hydrolase-like"/>
    <property type="match status" value="1"/>
</dbReference>
<evidence type="ECO:0000256" key="5">
    <source>
        <dbReference type="ARBA" id="ARBA00022833"/>
    </source>
</evidence>
<organism evidence="8 9">
    <name type="scientific">Luteibacter yeojuensis</name>
    <dbReference type="NCBI Taxonomy" id="345309"/>
    <lineage>
        <taxon>Bacteria</taxon>
        <taxon>Pseudomonadati</taxon>
        <taxon>Pseudomonadota</taxon>
        <taxon>Gammaproteobacteria</taxon>
        <taxon>Lysobacterales</taxon>
        <taxon>Rhodanobacteraceae</taxon>
        <taxon>Luteibacter</taxon>
    </lineage>
</organism>
<reference evidence="8 9" key="1">
    <citation type="journal article" date="2006" name="Int. J. Syst. Evol. Microbiol.">
        <title>Dyella yeojuensis sp. nov., isolated from greenhouse soil in Korea.</title>
        <authorList>
            <person name="Kim B.Y."/>
            <person name="Weon H.Y."/>
            <person name="Lee K.H."/>
            <person name="Seok S.J."/>
            <person name="Kwon S.W."/>
            <person name="Go S.J."/>
            <person name="Stackebrandt E."/>
        </authorList>
    </citation>
    <scope>NUCLEOTIDE SEQUENCE [LARGE SCALE GENOMIC DNA]</scope>
    <source>
        <strain evidence="8 9">DSM 17673</strain>
    </source>
</reference>
<evidence type="ECO:0000259" key="7">
    <source>
        <dbReference type="SMART" id="SM00849"/>
    </source>
</evidence>
<protein>
    <submittedName>
        <fullName evidence="8">Subclass B3 metallo-beta-lactamase</fullName>
    </submittedName>
</protein>
<evidence type="ECO:0000256" key="6">
    <source>
        <dbReference type="SAM" id="SignalP"/>
    </source>
</evidence>
<evidence type="ECO:0000313" key="9">
    <source>
        <dbReference type="Proteomes" id="UP000518878"/>
    </source>
</evidence>
<accession>A0A7X5QWF9</accession>
<evidence type="ECO:0000256" key="1">
    <source>
        <dbReference type="ARBA" id="ARBA00001947"/>
    </source>
</evidence>
<dbReference type="NCBIfam" id="NF033105">
    <property type="entry name" value="bla_subclass_B3"/>
    <property type="match status" value="1"/>
</dbReference>
<feature type="signal peptide" evidence="6">
    <location>
        <begin position="1"/>
        <end position="18"/>
    </location>
</feature>